<proteinExistence type="predicted"/>
<dbReference type="PANTHER" id="PTHR16134:SF119">
    <property type="entry name" value="AT02038P-RELATED"/>
    <property type="match status" value="1"/>
</dbReference>
<dbReference type="Proteomes" id="UP000078512">
    <property type="component" value="Unassembled WGS sequence"/>
</dbReference>
<dbReference type="PANTHER" id="PTHR16134">
    <property type="entry name" value="F-BOX/TPR REPEAT PROTEIN POF3"/>
    <property type="match status" value="1"/>
</dbReference>
<dbReference type="Gene3D" id="3.80.10.10">
    <property type="entry name" value="Ribonuclease Inhibitor"/>
    <property type="match status" value="1"/>
</dbReference>
<dbReference type="InterPro" id="IPR032675">
    <property type="entry name" value="LRR_dom_sf"/>
</dbReference>
<dbReference type="SUPFAM" id="SSF52047">
    <property type="entry name" value="RNI-like"/>
    <property type="match status" value="1"/>
</dbReference>
<feature type="compositionally biased region" description="Polar residues" evidence="1">
    <location>
        <begin position="492"/>
        <end position="509"/>
    </location>
</feature>
<reference evidence="2 3" key="1">
    <citation type="submission" date="2016-05" db="EMBL/GenBank/DDBJ databases">
        <title>Genome sequencing reveals origins of a unique bacterial endosymbiosis in the earliest lineages of terrestrial Fungi.</title>
        <authorList>
            <consortium name="DOE Joint Genome Institute"/>
            <person name="Uehling J."/>
            <person name="Gryganskyi A."/>
            <person name="Hameed K."/>
            <person name="Tschaplinski T."/>
            <person name="Misztal P."/>
            <person name="Wu S."/>
            <person name="Desiro A."/>
            <person name="Vande Pol N."/>
            <person name="Du Z.-Y."/>
            <person name="Zienkiewicz A."/>
            <person name="Zienkiewicz K."/>
            <person name="Morin E."/>
            <person name="Tisserant E."/>
            <person name="Splivallo R."/>
            <person name="Hainaut M."/>
            <person name="Henrissat B."/>
            <person name="Ohm R."/>
            <person name="Kuo A."/>
            <person name="Yan J."/>
            <person name="Lipzen A."/>
            <person name="Nolan M."/>
            <person name="Labutti K."/>
            <person name="Barry K."/>
            <person name="Goldstein A."/>
            <person name="Labbe J."/>
            <person name="Schadt C."/>
            <person name="Tuskan G."/>
            <person name="Grigoriev I."/>
            <person name="Martin F."/>
            <person name="Vilgalys R."/>
            <person name="Bonito G."/>
        </authorList>
    </citation>
    <scope>NUCLEOTIDE SEQUENCE [LARGE SCALE GENOMIC DNA]</scope>
    <source>
        <strain evidence="2 3">AG-77</strain>
    </source>
</reference>
<accession>A0A197JR55</accession>
<name>A0A197JR55_9FUNG</name>
<organism evidence="2 3">
    <name type="scientific">Linnemannia elongata AG-77</name>
    <dbReference type="NCBI Taxonomy" id="1314771"/>
    <lineage>
        <taxon>Eukaryota</taxon>
        <taxon>Fungi</taxon>
        <taxon>Fungi incertae sedis</taxon>
        <taxon>Mucoromycota</taxon>
        <taxon>Mortierellomycotina</taxon>
        <taxon>Mortierellomycetes</taxon>
        <taxon>Mortierellales</taxon>
        <taxon>Mortierellaceae</taxon>
        <taxon>Linnemannia</taxon>
    </lineage>
</organism>
<dbReference type="AlphaFoldDB" id="A0A197JR55"/>
<dbReference type="EMBL" id="KV442054">
    <property type="protein sequence ID" value="OAQ27762.1"/>
    <property type="molecule type" value="Genomic_DNA"/>
</dbReference>
<keyword evidence="3" id="KW-1185">Reference proteome</keyword>
<gene>
    <name evidence="2" type="ORF">K457DRAFT_127126</name>
</gene>
<protein>
    <recommendedName>
        <fullName evidence="4">F-box domain-containing protein</fullName>
    </recommendedName>
</protein>
<evidence type="ECO:0000256" key="1">
    <source>
        <dbReference type="SAM" id="MobiDB-lite"/>
    </source>
</evidence>
<sequence>MSPFNVPELVDLIGRHLTSHDLAACVLVTRSWNNFFTLRLWRTVLKPVLLPGEGYRRYNHHSGLCRMVLSDYLLATQQQQEHHQEDEDSHNRPVWADALTRNGRWVHELSVGDHDFLRPQSSSTSTLPLSETSLPTASVAVDVTSAATAAAASVVASAPDPTNEELLSHLLKRCTNIQQLNLSGYITTPQSQDFWCDLIQTGLSTTKIINLSLSIETNCEELSFMPAPFIQGSTVLKRLALQLSCEHRYFPQHHWRGEPEAGGTKQEARVAEENEEEGMLPSLEELSVTYDAIYPYLTTCMYPRPPIWPRLLRRCPNLESLYTNTSDHRWIQAMQACVSLRSLEIEILKPDSCQLLATAIKTYLPNLDTIIIHSEDWELTDEDKAPVVSACQKGWRSIGVAQAGPLTVEAVVKHCSTLEVLHLRKAHGLTSKLMVQILSSSPRLETFVTLIEDHYETTDRAVMRILTSWLKTLSMLPIRRPTLSDHGLANPHSRSSAPRSLGFQDQTSPRPFLDNHSKKAWPFLKPIWAKVSISKAEFMSVLQG</sequence>
<evidence type="ECO:0000313" key="3">
    <source>
        <dbReference type="Proteomes" id="UP000078512"/>
    </source>
</evidence>
<dbReference type="OrthoDB" id="2338341at2759"/>
<feature type="region of interest" description="Disordered" evidence="1">
    <location>
        <begin position="484"/>
        <end position="513"/>
    </location>
</feature>
<evidence type="ECO:0008006" key="4">
    <source>
        <dbReference type="Google" id="ProtNLM"/>
    </source>
</evidence>
<evidence type="ECO:0000313" key="2">
    <source>
        <dbReference type="EMBL" id="OAQ27762.1"/>
    </source>
</evidence>